<dbReference type="FunFam" id="3.30.110.10:FF:000001">
    <property type="entry name" value="Translation initiation factor IF-3"/>
    <property type="match status" value="1"/>
</dbReference>
<keyword evidence="2" id="KW-0396">Initiation factor</keyword>
<reference evidence="6" key="1">
    <citation type="submission" date="2018-05" db="EMBL/GenBank/DDBJ databases">
        <authorList>
            <person name="Lanie J.A."/>
            <person name="Ng W.-L."/>
            <person name="Kazmierczak K.M."/>
            <person name="Andrzejewski T.M."/>
            <person name="Davidsen T.M."/>
            <person name="Wayne K.J."/>
            <person name="Tettelin H."/>
            <person name="Glass J.I."/>
            <person name="Rusch D."/>
            <person name="Podicherti R."/>
            <person name="Tsui H.-C.T."/>
            <person name="Winkler M.E."/>
        </authorList>
    </citation>
    <scope>NUCLEOTIDE SEQUENCE</scope>
</reference>
<dbReference type="InterPro" id="IPR001288">
    <property type="entry name" value="Translation_initiation_fac_3"/>
</dbReference>
<gene>
    <name evidence="6" type="ORF">METZ01_LOCUS3457</name>
</gene>
<dbReference type="PANTHER" id="PTHR10938">
    <property type="entry name" value="TRANSLATION INITIATION FACTOR IF-3"/>
    <property type="match status" value="1"/>
</dbReference>
<feature type="domain" description="Translation initiation factor 3 N-terminal" evidence="5">
    <location>
        <begin position="2"/>
        <end position="62"/>
    </location>
</feature>
<comment type="similarity">
    <text evidence="1">Belongs to the IF-3 family.</text>
</comment>
<dbReference type="EMBL" id="UINC01000178">
    <property type="protein sequence ID" value="SUZ50603.1"/>
    <property type="molecule type" value="Genomic_DNA"/>
</dbReference>
<dbReference type="AlphaFoldDB" id="A0A381NAN1"/>
<dbReference type="NCBIfam" id="TIGR00168">
    <property type="entry name" value="infC"/>
    <property type="match status" value="1"/>
</dbReference>
<dbReference type="GO" id="GO:0032790">
    <property type="term" value="P:ribosome disassembly"/>
    <property type="evidence" value="ECO:0007669"/>
    <property type="project" value="TreeGrafter"/>
</dbReference>
<name>A0A381NAN1_9ZZZZ</name>
<dbReference type="SUPFAM" id="SSF55200">
    <property type="entry name" value="Translation initiation factor IF3, C-terminal domain"/>
    <property type="match status" value="1"/>
</dbReference>
<feature type="domain" description="Translation initiation factor 3 C-terminal" evidence="4">
    <location>
        <begin position="71"/>
        <end position="155"/>
    </location>
</feature>
<evidence type="ECO:0000259" key="4">
    <source>
        <dbReference type="Pfam" id="PF00707"/>
    </source>
</evidence>
<sequence length="156" mass="17719">VPRVRLIDEEGNQAGVVTIKDAIYKAEQAGLDLVEIAQKVDPPVCKILDFGKYRYEIQKQKKINKKKQHVVQVKEIRIRPNTGDHDLLTKLKKAQKFIESGAKLKVTVMFRGREMSRKEAGMALLKRVTNILEDVAKIDKAASLEGRRMSIILSPR</sequence>
<dbReference type="HAMAP" id="MF_00080">
    <property type="entry name" value="IF_3"/>
    <property type="match status" value="1"/>
</dbReference>
<dbReference type="InterPro" id="IPR036787">
    <property type="entry name" value="T_IF-3_N_sf"/>
</dbReference>
<accession>A0A381NAN1</accession>
<keyword evidence="3" id="KW-0648">Protein biosynthesis</keyword>
<evidence type="ECO:0008006" key="7">
    <source>
        <dbReference type="Google" id="ProtNLM"/>
    </source>
</evidence>
<dbReference type="PROSITE" id="PS00938">
    <property type="entry name" value="IF3"/>
    <property type="match status" value="1"/>
</dbReference>
<dbReference type="InterPro" id="IPR019814">
    <property type="entry name" value="Translation_initiation_fac_3_N"/>
</dbReference>
<dbReference type="InterPro" id="IPR019815">
    <property type="entry name" value="Translation_initiation_fac_3_C"/>
</dbReference>
<dbReference type="GO" id="GO:0003743">
    <property type="term" value="F:translation initiation factor activity"/>
    <property type="evidence" value="ECO:0007669"/>
    <property type="project" value="UniProtKB-KW"/>
</dbReference>
<dbReference type="InterPro" id="IPR019813">
    <property type="entry name" value="Translation_initiation_fac3_CS"/>
</dbReference>
<evidence type="ECO:0000313" key="6">
    <source>
        <dbReference type="EMBL" id="SUZ50603.1"/>
    </source>
</evidence>
<evidence type="ECO:0000256" key="3">
    <source>
        <dbReference type="ARBA" id="ARBA00022917"/>
    </source>
</evidence>
<evidence type="ECO:0000259" key="5">
    <source>
        <dbReference type="Pfam" id="PF05198"/>
    </source>
</evidence>
<dbReference type="GO" id="GO:0005829">
    <property type="term" value="C:cytosol"/>
    <property type="evidence" value="ECO:0007669"/>
    <property type="project" value="TreeGrafter"/>
</dbReference>
<dbReference type="Gene3D" id="3.30.110.10">
    <property type="entry name" value="Translation initiation factor 3 (IF-3), C-terminal domain"/>
    <property type="match status" value="1"/>
</dbReference>
<dbReference type="PANTHER" id="PTHR10938:SF0">
    <property type="entry name" value="TRANSLATION INITIATION FACTOR IF-3, MITOCHONDRIAL"/>
    <property type="match status" value="1"/>
</dbReference>
<protein>
    <recommendedName>
        <fullName evidence="7">Translation initiation factor 3 N-terminal domain-containing protein</fullName>
    </recommendedName>
</protein>
<dbReference type="InterPro" id="IPR036788">
    <property type="entry name" value="T_IF-3_C_sf"/>
</dbReference>
<proteinExistence type="inferred from homology"/>
<feature type="non-terminal residue" evidence="6">
    <location>
        <position position="1"/>
    </location>
</feature>
<organism evidence="6">
    <name type="scientific">marine metagenome</name>
    <dbReference type="NCBI Taxonomy" id="408172"/>
    <lineage>
        <taxon>unclassified sequences</taxon>
        <taxon>metagenomes</taxon>
        <taxon>ecological metagenomes</taxon>
    </lineage>
</organism>
<dbReference type="SUPFAM" id="SSF54364">
    <property type="entry name" value="Translation initiation factor IF3, N-terminal domain"/>
    <property type="match status" value="1"/>
</dbReference>
<dbReference type="Pfam" id="PF05198">
    <property type="entry name" value="IF3_N"/>
    <property type="match status" value="1"/>
</dbReference>
<evidence type="ECO:0000256" key="1">
    <source>
        <dbReference type="ARBA" id="ARBA00005439"/>
    </source>
</evidence>
<dbReference type="GO" id="GO:0043022">
    <property type="term" value="F:ribosome binding"/>
    <property type="evidence" value="ECO:0007669"/>
    <property type="project" value="TreeGrafter"/>
</dbReference>
<dbReference type="GO" id="GO:0016020">
    <property type="term" value="C:membrane"/>
    <property type="evidence" value="ECO:0007669"/>
    <property type="project" value="TreeGrafter"/>
</dbReference>
<dbReference type="Pfam" id="PF00707">
    <property type="entry name" value="IF3_C"/>
    <property type="match status" value="1"/>
</dbReference>
<evidence type="ECO:0000256" key="2">
    <source>
        <dbReference type="ARBA" id="ARBA00022540"/>
    </source>
</evidence>
<dbReference type="Gene3D" id="3.10.20.80">
    <property type="entry name" value="Translation initiation factor 3 (IF-3), N-terminal domain"/>
    <property type="match status" value="1"/>
</dbReference>